<evidence type="ECO:0000313" key="2">
    <source>
        <dbReference type="Proteomes" id="UP001239111"/>
    </source>
</evidence>
<proteinExistence type="predicted"/>
<evidence type="ECO:0000313" key="1">
    <source>
        <dbReference type="EMBL" id="KAJ8668810.1"/>
    </source>
</evidence>
<keyword evidence="2" id="KW-1185">Reference proteome</keyword>
<dbReference type="Proteomes" id="UP001239111">
    <property type="component" value="Chromosome 3"/>
</dbReference>
<comment type="caution">
    <text evidence="1">The sequence shown here is derived from an EMBL/GenBank/DDBJ whole genome shotgun (WGS) entry which is preliminary data.</text>
</comment>
<accession>A0ACC2NCE9</accession>
<sequence>MCVKILIILEFSALLIALQGIPQDGSTPRPSQNVAKKRKISEDSERRLNKVRAGISVFSRASGSERKKVPSKCDSNRKNAIDDTHCSTKRMEKSSKMEYKKRNFIPETDRLKYEVELSNAQTIEPVMVTLPNALSAWEMRDLEQREQQNRNIERLRAEMQLEWSRAHSPQPLRPLHGYNFGSEQNQVQRSESLEDQLNRLQAERVHLDSQVGEIGRVIDESGESRITIFEAGPCNGLSDEPIFHGMSARMLVAAGEAIAMNMCNRLTEVRAEIRRITEELNRRNAELRRRSCESYTNNQSSE</sequence>
<organism evidence="1 2">
    <name type="scientific">Eretmocerus hayati</name>
    <dbReference type="NCBI Taxonomy" id="131215"/>
    <lineage>
        <taxon>Eukaryota</taxon>
        <taxon>Metazoa</taxon>
        <taxon>Ecdysozoa</taxon>
        <taxon>Arthropoda</taxon>
        <taxon>Hexapoda</taxon>
        <taxon>Insecta</taxon>
        <taxon>Pterygota</taxon>
        <taxon>Neoptera</taxon>
        <taxon>Endopterygota</taxon>
        <taxon>Hymenoptera</taxon>
        <taxon>Apocrita</taxon>
        <taxon>Proctotrupomorpha</taxon>
        <taxon>Chalcidoidea</taxon>
        <taxon>Aphelinidae</taxon>
        <taxon>Aphelininae</taxon>
        <taxon>Eretmocerus</taxon>
    </lineage>
</organism>
<protein>
    <submittedName>
        <fullName evidence="1">Uncharacterized protein</fullName>
    </submittedName>
</protein>
<dbReference type="EMBL" id="CM056743">
    <property type="protein sequence ID" value="KAJ8668810.1"/>
    <property type="molecule type" value="Genomic_DNA"/>
</dbReference>
<gene>
    <name evidence="1" type="ORF">QAD02_000069</name>
</gene>
<reference evidence="1" key="1">
    <citation type="submission" date="2023-04" db="EMBL/GenBank/DDBJ databases">
        <title>A chromosome-level genome assembly of the parasitoid wasp Eretmocerus hayati.</title>
        <authorList>
            <person name="Zhong Y."/>
            <person name="Liu S."/>
            <person name="Liu Y."/>
        </authorList>
    </citation>
    <scope>NUCLEOTIDE SEQUENCE</scope>
    <source>
        <strain evidence="1">ZJU_SS_LIU_2023</strain>
    </source>
</reference>
<name>A0ACC2NCE9_9HYME</name>